<dbReference type="GO" id="GO:0043022">
    <property type="term" value="F:ribosome binding"/>
    <property type="evidence" value="ECO:0007669"/>
    <property type="project" value="TreeGrafter"/>
</dbReference>
<dbReference type="Proteomes" id="UP000594454">
    <property type="component" value="Chromosome 6"/>
</dbReference>
<organism evidence="2 3">
    <name type="scientific">Hermetia illucens</name>
    <name type="common">Black soldier fly</name>
    <dbReference type="NCBI Taxonomy" id="343691"/>
    <lineage>
        <taxon>Eukaryota</taxon>
        <taxon>Metazoa</taxon>
        <taxon>Ecdysozoa</taxon>
        <taxon>Arthropoda</taxon>
        <taxon>Hexapoda</taxon>
        <taxon>Insecta</taxon>
        <taxon>Pterygota</taxon>
        <taxon>Neoptera</taxon>
        <taxon>Endopterygota</taxon>
        <taxon>Diptera</taxon>
        <taxon>Brachycera</taxon>
        <taxon>Stratiomyomorpha</taxon>
        <taxon>Stratiomyidae</taxon>
        <taxon>Hermetiinae</taxon>
        <taxon>Hermetia</taxon>
    </lineage>
</organism>
<dbReference type="PANTHER" id="PTHR13333">
    <property type="entry name" value="M-AAA PROTEASE-INTERACTING PROTEIN 1, MITOCHONDRIAL"/>
    <property type="match status" value="1"/>
</dbReference>
<dbReference type="AlphaFoldDB" id="A0A7R8Z0N4"/>
<dbReference type="FunCoup" id="A0A7R8Z0N4">
    <property type="interactions" value="1"/>
</dbReference>
<evidence type="ECO:0000256" key="1">
    <source>
        <dbReference type="SAM" id="MobiDB-lite"/>
    </source>
</evidence>
<evidence type="ECO:0000313" key="2">
    <source>
        <dbReference type="EMBL" id="CAD7092599.1"/>
    </source>
</evidence>
<gene>
    <name evidence="2" type="ORF">HERILL_LOCUS14950</name>
</gene>
<dbReference type="EMBL" id="LR899014">
    <property type="protein sequence ID" value="CAD7092599.1"/>
    <property type="molecule type" value="Genomic_DNA"/>
</dbReference>
<evidence type="ECO:0000313" key="3">
    <source>
        <dbReference type="Proteomes" id="UP000594454"/>
    </source>
</evidence>
<dbReference type="GO" id="GO:0005743">
    <property type="term" value="C:mitochondrial inner membrane"/>
    <property type="evidence" value="ECO:0007669"/>
    <property type="project" value="TreeGrafter"/>
</dbReference>
<sequence length="278" mass="32372">MSTFRSIYSPIKSSKSILNRLDSCRSMLRSPVTGSPSLNAIRHFTGLQRNQHRVLPPTSYSNRTLVAGISRRDVSLPKLVYLQYPYKYLKAKFDLLRLKYLWDPSFKEDEFKVGTTQAAVLLTKLIRDQNLTEINNLTTTSGFKQIARDMILSRQDPRMKLLKFRFSDIKKAIPVRIYFVERHGRKHCIIDMFFVGMRNINDFDSDEKSEIQDSIRKYDNKQTDSNPETGSDVDPTSSKRRVVFAEIFTRFYREYGVANPDDWAVAFYKIATFDVLAF</sequence>
<reference evidence="2 3" key="1">
    <citation type="submission" date="2020-11" db="EMBL/GenBank/DDBJ databases">
        <authorList>
            <person name="Wallbank WR R."/>
            <person name="Pardo Diaz C."/>
            <person name="Kozak K."/>
            <person name="Martin S."/>
            <person name="Jiggins C."/>
            <person name="Moest M."/>
            <person name="Warren A I."/>
            <person name="Generalovic N T."/>
            <person name="Byers J.R.P. K."/>
            <person name="Montejo-Kovacevich G."/>
            <person name="Yen C E."/>
        </authorList>
    </citation>
    <scope>NUCLEOTIDE SEQUENCE [LARGE SCALE GENOMIC DNA]</scope>
</reference>
<dbReference type="PANTHER" id="PTHR13333:SF5">
    <property type="entry name" value="M-AAA PROTEASE-INTERACTING PROTEIN 1, MITOCHONDRIAL"/>
    <property type="match status" value="1"/>
</dbReference>
<dbReference type="GO" id="GO:0032979">
    <property type="term" value="P:protein insertion into mitochondrial inner membrane from matrix"/>
    <property type="evidence" value="ECO:0007669"/>
    <property type="project" value="TreeGrafter"/>
</dbReference>
<name>A0A7R8Z0N4_HERIL</name>
<dbReference type="OMA" id="EFTTPVG"/>
<dbReference type="InParanoid" id="A0A7R8Z0N4"/>
<protein>
    <submittedName>
        <fullName evidence="2">Uncharacterized protein</fullName>
    </submittedName>
</protein>
<keyword evidence="3" id="KW-1185">Reference proteome</keyword>
<accession>A0A7R8Z0N4</accession>
<feature type="region of interest" description="Disordered" evidence="1">
    <location>
        <begin position="216"/>
        <end position="236"/>
    </location>
</feature>
<proteinExistence type="predicted"/>